<comment type="caution">
    <text evidence="1">The sequence shown here is derived from an EMBL/GenBank/DDBJ whole genome shotgun (WGS) entry which is preliminary data.</text>
</comment>
<evidence type="ECO:0000313" key="2">
    <source>
        <dbReference type="Proteomes" id="UP000283683"/>
    </source>
</evidence>
<gene>
    <name evidence="1" type="ORF">DWV45_05335</name>
</gene>
<evidence type="ECO:0000313" key="1">
    <source>
        <dbReference type="EMBL" id="RGW88026.1"/>
    </source>
</evidence>
<dbReference type="AlphaFoldDB" id="A0A413DNC8"/>
<dbReference type="Proteomes" id="UP000283683">
    <property type="component" value="Unassembled WGS sequence"/>
</dbReference>
<organism evidence="1 2">
    <name type="scientific">Agathobacter rectalis</name>
    <dbReference type="NCBI Taxonomy" id="39491"/>
    <lineage>
        <taxon>Bacteria</taxon>
        <taxon>Bacillati</taxon>
        <taxon>Bacillota</taxon>
        <taxon>Clostridia</taxon>
        <taxon>Lachnospirales</taxon>
        <taxon>Lachnospiraceae</taxon>
        <taxon>Agathobacter</taxon>
    </lineage>
</organism>
<sequence length="79" mass="9906">MEYDDILQTLCDAWERIKEIMKKIAERLRELFGKLSKVFEHGKPIKVTDYRYYGDFYVRTEYTYIPIFRRNMPYHRRNF</sequence>
<proteinExistence type="predicted"/>
<name>A0A413DNC8_9FIRM</name>
<dbReference type="EMBL" id="QSAZ01000004">
    <property type="protein sequence ID" value="RGW88026.1"/>
    <property type="molecule type" value="Genomic_DNA"/>
</dbReference>
<protein>
    <submittedName>
        <fullName evidence="1">Uncharacterized protein</fullName>
    </submittedName>
</protein>
<dbReference type="RefSeq" id="WP_118326533.1">
    <property type="nucleotide sequence ID" value="NZ_QSAZ01000004.1"/>
</dbReference>
<accession>A0A413DNC8</accession>
<reference evidence="1 2" key="1">
    <citation type="submission" date="2018-08" db="EMBL/GenBank/DDBJ databases">
        <title>A genome reference for cultivated species of the human gut microbiota.</title>
        <authorList>
            <person name="Zou Y."/>
            <person name="Xue W."/>
            <person name="Luo G."/>
        </authorList>
    </citation>
    <scope>NUCLEOTIDE SEQUENCE [LARGE SCALE GENOMIC DNA]</scope>
    <source>
        <strain evidence="1 2">AF06-19</strain>
    </source>
</reference>